<feature type="compositionally biased region" description="Basic and acidic residues" evidence="2">
    <location>
        <begin position="169"/>
        <end position="192"/>
    </location>
</feature>
<dbReference type="OrthoDB" id="5508079at2"/>
<comment type="similarity">
    <text evidence="1">Belongs to the peptidase A24 family.</text>
</comment>
<dbReference type="PANTHER" id="PTHR30487:SF0">
    <property type="entry name" value="PREPILIN LEADER PEPTIDASE_N-METHYLTRANSFERASE-RELATED"/>
    <property type="match status" value="1"/>
</dbReference>
<dbReference type="GO" id="GO:0005886">
    <property type="term" value="C:plasma membrane"/>
    <property type="evidence" value="ECO:0007669"/>
    <property type="project" value="TreeGrafter"/>
</dbReference>
<evidence type="ECO:0000313" key="6">
    <source>
        <dbReference type="Proteomes" id="UP000215145"/>
    </source>
</evidence>
<keyword evidence="6" id="KW-1185">Reference proteome</keyword>
<feature type="transmembrane region" description="Helical" evidence="3">
    <location>
        <begin position="39"/>
        <end position="56"/>
    </location>
</feature>
<feature type="domain" description="Prepilin type IV endopeptidase peptidase" evidence="4">
    <location>
        <begin position="48"/>
        <end position="145"/>
    </location>
</feature>
<gene>
    <name evidence="5" type="ORF">CGZ75_12010</name>
</gene>
<dbReference type="PANTHER" id="PTHR30487">
    <property type="entry name" value="TYPE 4 PREPILIN-LIKE PROTEINS LEADER PEPTIDE-PROCESSING ENZYME"/>
    <property type="match status" value="1"/>
</dbReference>
<keyword evidence="3" id="KW-0812">Transmembrane</keyword>
<proteinExistence type="inferred from homology"/>
<comment type="caution">
    <text evidence="5">The sequence shown here is derived from an EMBL/GenBank/DDBJ whole genome shotgun (WGS) entry which is preliminary data.</text>
</comment>
<keyword evidence="3" id="KW-0472">Membrane</keyword>
<feature type="transmembrane region" description="Helical" evidence="3">
    <location>
        <begin position="119"/>
        <end position="152"/>
    </location>
</feature>
<feature type="region of interest" description="Disordered" evidence="2">
    <location>
        <begin position="169"/>
        <end position="198"/>
    </location>
</feature>
<dbReference type="Gene3D" id="1.20.120.1220">
    <property type="match status" value="1"/>
</dbReference>
<reference evidence="5 6" key="1">
    <citation type="submission" date="2017-07" db="EMBL/GenBank/DDBJ databases">
        <title>Paenibacillus herberti R33 genome sequencing and assembly.</title>
        <authorList>
            <person name="Su W."/>
        </authorList>
    </citation>
    <scope>NUCLEOTIDE SEQUENCE [LARGE SCALE GENOMIC DNA]</scope>
    <source>
        <strain evidence="5 6">R33</strain>
    </source>
</reference>
<dbReference type="InterPro" id="IPR000045">
    <property type="entry name" value="Prepilin_IV_endopep_pep"/>
</dbReference>
<accession>A0A229P5R1</accession>
<evidence type="ECO:0000259" key="4">
    <source>
        <dbReference type="Pfam" id="PF01478"/>
    </source>
</evidence>
<feature type="transmembrane region" description="Helical" evidence="3">
    <location>
        <begin position="93"/>
        <end position="113"/>
    </location>
</feature>
<name>A0A229P5R1_9BACL</name>
<organism evidence="5 6">
    <name type="scientific">Paenibacillus herberti</name>
    <dbReference type="NCBI Taxonomy" id="1619309"/>
    <lineage>
        <taxon>Bacteria</taxon>
        <taxon>Bacillati</taxon>
        <taxon>Bacillota</taxon>
        <taxon>Bacilli</taxon>
        <taxon>Bacillales</taxon>
        <taxon>Paenibacillaceae</taxon>
        <taxon>Paenibacillus</taxon>
    </lineage>
</organism>
<sequence>MAEPQLCPFTLRKKRADCVKVAIEDSAIGASANERGKQVTSLIWVGTALLLGTAFWSDVRTMRIPNELTGGFFAAGLLIHVSIGGMGGLGKAALGAAAGFIPLLLLYFLRGIGAGDVKLFGAIGAWIGAASVLELMLYSMLLGGIGGGIYLLAVKLRRRISSIIDRKRDSDSYSDRDRDCDRNQELESDQVHDANNAMPRPPVRFPFMIAVMPAAIAMQLLG</sequence>
<evidence type="ECO:0000256" key="3">
    <source>
        <dbReference type="SAM" id="Phobius"/>
    </source>
</evidence>
<dbReference type="AlphaFoldDB" id="A0A229P5R1"/>
<evidence type="ECO:0000313" key="5">
    <source>
        <dbReference type="EMBL" id="OXM17294.1"/>
    </source>
</evidence>
<keyword evidence="3" id="KW-1133">Transmembrane helix</keyword>
<dbReference type="Proteomes" id="UP000215145">
    <property type="component" value="Unassembled WGS sequence"/>
</dbReference>
<dbReference type="EMBL" id="NMUQ01000001">
    <property type="protein sequence ID" value="OXM17294.1"/>
    <property type="molecule type" value="Genomic_DNA"/>
</dbReference>
<evidence type="ECO:0000256" key="2">
    <source>
        <dbReference type="SAM" id="MobiDB-lite"/>
    </source>
</evidence>
<dbReference type="GO" id="GO:0006465">
    <property type="term" value="P:signal peptide processing"/>
    <property type="evidence" value="ECO:0007669"/>
    <property type="project" value="TreeGrafter"/>
</dbReference>
<dbReference type="InterPro" id="IPR050882">
    <property type="entry name" value="Prepilin_peptidase/N-MTase"/>
</dbReference>
<evidence type="ECO:0000256" key="1">
    <source>
        <dbReference type="ARBA" id="ARBA00005801"/>
    </source>
</evidence>
<feature type="transmembrane region" description="Helical" evidence="3">
    <location>
        <begin position="68"/>
        <end position="86"/>
    </location>
</feature>
<dbReference type="GO" id="GO:0004190">
    <property type="term" value="F:aspartic-type endopeptidase activity"/>
    <property type="evidence" value="ECO:0007669"/>
    <property type="project" value="InterPro"/>
</dbReference>
<protein>
    <submittedName>
        <fullName evidence="5">Prepilin peptidase</fullName>
    </submittedName>
</protein>
<dbReference type="Pfam" id="PF01478">
    <property type="entry name" value="Peptidase_A24"/>
    <property type="match status" value="1"/>
</dbReference>